<feature type="compositionally biased region" description="Pro residues" evidence="4">
    <location>
        <begin position="133"/>
        <end position="142"/>
    </location>
</feature>
<evidence type="ECO:0000256" key="4">
    <source>
        <dbReference type="SAM" id="MobiDB-lite"/>
    </source>
</evidence>
<dbReference type="GO" id="GO:0030527">
    <property type="term" value="F:structural constituent of chromatin"/>
    <property type="evidence" value="ECO:0007669"/>
    <property type="project" value="InterPro"/>
</dbReference>
<evidence type="ECO:0000313" key="6">
    <source>
        <dbReference type="Proteomes" id="UP000318741"/>
    </source>
</evidence>
<proteinExistence type="inferred from homology"/>
<dbReference type="KEGG" id="acaf:CA12_13850"/>
<dbReference type="Gene3D" id="4.10.520.10">
    <property type="entry name" value="IHF-like DNA-binding proteins"/>
    <property type="match status" value="1"/>
</dbReference>
<dbReference type="EMBL" id="CP036265">
    <property type="protein sequence ID" value="QDT15302.1"/>
    <property type="molecule type" value="Genomic_DNA"/>
</dbReference>
<dbReference type="GO" id="GO:0005829">
    <property type="term" value="C:cytosol"/>
    <property type="evidence" value="ECO:0007669"/>
    <property type="project" value="TreeGrafter"/>
</dbReference>
<dbReference type="SMART" id="SM00411">
    <property type="entry name" value="BHL"/>
    <property type="match status" value="1"/>
</dbReference>
<dbReference type="SUPFAM" id="SSF47729">
    <property type="entry name" value="IHF-like DNA-binding proteins"/>
    <property type="match status" value="1"/>
</dbReference>
<feature type="compositionally biased region" description="Low complexity" evidence="4">
    <location>
        <begin position="121"/>
        <end position="132"/>
    </location>
</feature>
<feature type="region of interest" description="Disordered" evidence="4">
    <location>
        <begin position="86"/>
        <end position="163"/>
    </location>
</feature>
<dbReference type="PRINTS" id="PR01727">
    <property type="entry name" value="DNABINDINGHU"/>
</dbReference>
<dbReference type="GO" id="GO:0003677">
    <property type="term" value="F:DNA binding"/>
    <property type="evidence" value="ECO:0007669"/>
    <property type="project" value="UniProtKB-KW"/>
</dbReference>
<evidence type="ECO:0000256" key="2">
    <source>
        <dbReference type="ARBA" id="ARBA00023125"/>
    </source>
</evidence>
<reference evidence="5 6" key="1">
    <citation type="submission" date="2019-02" db="EMBL/GenBank/DDBJ databases">
        <title>Deep-cultivation of Planctomycetes and their phenomic and genomic characterization uncovers novel biology.</title>
        <authorList>
            <person name="Wiegand S."/>
            <person name="Jogler M."/>
            <person name="Boedeker C."/>
            <person name="Pinto D."/>
            <person name="Vollmers J."/>
            <person name="Rivas-Marin E."/>
            <person name="Kohn T."/>
            <person name="Peeters S.H."/>
            <person name="Heuer A."/>
            <person name="Rast P."/>
            <person name="Oberbeckmann S."/>
            <person name="Bunk B."/>
            <person name="Jeske O."/>
            <person name="Meyerdierks A."/>
            <person name="Storesund J.E."/>
            <person name="Kallscheuer N."/>
            <person name="Luecker S."/>
            <person name="Lage O.M."/>
            <person name="Pohl T."/>
            <person name="Merkel B.J."/>
            <person name="Hornburger P."/>
            <person name="Mueller R.-W."/>
            <person name="Bruemmer F."/>
            <person name="Labrenz M."/>
            <person name="Spormann A.M."/>
            <person name="Op den Camp H."/>
            <person name="Overmann J."/>
            <person name="Amann R."/>
            <person name="Jetten M.S.M."/>
            <person name="Mascher T."/>
            <person name="Medema M.H."/>
            <person name="Devos D.P."/>
            <person name="Kaster A.-K."/>
            <person name="Ovreas L."/>
            <person name="Rohde M."/>
            <person name="Galperin M.Y."/>
            <person name="Jogler C."/>
        </authorList>
    </citation>
    <scope>NUCLEOTIDE SEQUENCE [LARGE SCALE GENOMIC DNA]</scope>
    <source>
        <strain evidence="5 6">CA12</strain>
    </source>
</reference>
<protein>
    <submittedName>
        <fullName evidence="5">DNA-binding protein HU</fullName>
    </submittedName>
</protein>
<gene>
    <name evidence="5" type="primary">hup</name>
    <name evidence="5" type="ORF">CA12_13850</name>
</gene>
<evidence type="ECO:0000256" key="3">
    <source>
        <dbReference type="RuleBase" id="RU003939"/>
    </source>
</evidence>
<accession>A0A517P7F3</accession>
<evidence type="ECO:0000313" key="5">
    <source>
        <dbReference type="EMBL" id="QDT15302.1"/>
    </source>
</evidence>
<feature type="compositionally biased region" description="Basic and acidic residues" evidence="4">
    <location>
        <begin position="86"/>
        <end position="110"/>
    </location>
</feature>
<dbReference type="PANTHER" id="PTHR33175:SF2">
    <property type="entry name" value="INTEGRATION HOST FACTOR SUBUNIT ALPHA"/>
    <property type="match status" value="1"/>
</dbReference>
<name>A0A517P7F3_9PLAN</name>
<dbReference type="InterPro" id="IPR000119">
    <property type="entry name" value="Hist_DNA-bd"/>
</dbReference>
<dbReference type="RefSeq" id="WP_207622167.1">
    <property type="nucleotide sequence ID" value="NZ_CP036265.1"/>
</dbReference>
<dbReference type="InterPro" id="IPR010992">
    <property type="entry name" value="IHF-like_DNA-bd_dom_sf"/>
</dbReference>
<keyword evidence="2 5" id="KW-0238">DNA-binding</keyword>
<organism evidence="5 6">
    <name type="scientific">Alienimonas californiensis</name>
    <dbReference type="NCBI Taxonomy" id="2527989"/>
    <lineage>
        <taxon>Bacteria</taxon>
        <taxon>Pseudomonadati</taxon>
        <taxon>Planctomycetota</taxon>
        <taxon>Planctomycetia</taxon>
        <taxon>Planctomycetales</taxon>
        <taxon>Planctomycetaceae</taxon>
        <taxon>Alienimonas</taxon>
    </lineage>
</organism>
<keyword evidence="6" id="KW-1185">Reference proteome</keyword>
<comment type="similarity">
    <text evidence="1 3">Belongs to the bacterial histone-like protein family.</text>
</comment>
<dbReference type="CDD" id="cd13836">
    <property type="entry name" value="IHF_B"/>
    <property type="match status" value="1"/>
</dbReference>
<dbReference type="Pfam" id="PF00216">
    <property type="entry name" value="Bac_DNA_binding"/>
    <property type="match status" value="1"/>
</dbReference>
<evidence type="ECO:0000256" key="1">
    <source>
        <dbReference type="ARBA" id="ARBA00010529"/>
    </source>
</evidence>
<dbReference type="Proteomes" id="UP000318741">
    <property type="component" value="Chromosome"/>
</dbReference>
<dbReference type="AlphaFoldDB" id="A0A517P7F3"/>
<sequence>MTKKEIVKAIADELGLTQMAVKEVVQMTFDHIVDTLVDDRRIELRNFGVFEVKRRAARQARNPKTGEPVEVKARYVVAFKPGKEMEERVKLMERREREKAEEARLRERHAQQFAPPPPAGQAPAAGRGYAQPQSPPHAPAPPQSADRLPVRPDPPPAATSAGD</sequence>
<dbReference type="PANTHER" id="PTHR33175">
    <property type="entry name" value="DNA-BINDING PROTEIN HU"/>
    <property type="match status" value="1"/>
</dbReference>